<dbReference type="InterPro" id="IPR039430">
    <property type="entry name" value="Thymidylate_kin-like_dom"/>
</dbReference>
<dbReference type="PROSITE" id="PS01331">
    <property type="entry name" value="THYMIDYLATE_KINASE"/>
    <property type="match status" value="1"/>
</dbReference>
<feature type="domain" description="Thymidylate kinase-like" evidence="9">
    <location>
        <begin position="6"/>
        <end position="180"/>
    </location>
</feature>
<evidence type="ECO:0000256" key="7">
    <source>
        <dbReference type="ARBA" id="ARBA00048743"/>
    </source>
</evidence>
<dbReference type="Proteomes" id="UP000002654">
    <property type="component" value="Chromosome"/>
</dbReference>
<dbReference type="InterPro" id="IPR027417">
    <property type="entry name" value="P-loop_NTPase"/>
</dbReference>
<comment type="catalytic activity">
    <reaction evidence="7 8">
        <text>dTMP + ATP = dTDP + ADP</text>
        <dbReference type="Rhea" id="RHEA:13517"/>
        <dbReference type="ChEBI" id="CHEBI:30616"/>
        <dbReference type="ChEBI" id="CHEBI:58369"/>
        <dbReference type="ChEBI" id="CHEBI:63528"/>
        <dbReference type="ChEBI" id="CHEBI:456216"/>
        <dbReference type="EC" id="2.7.4.9"/>
    </reaction>
</comment>
<dbReference type="GO" id="GO:0006227">
    <property type="term" value="P:dUDP biosynthetic process"/>
    <property type="evidence" value="ECO:0007669"/>
    <property type="project" value="TreeGrafter"/>
</dbReference>
<dbReference type="Pfam" id="PF02223">
    <property type="entry name" value="Thymidylate_kin"/>
    <property type="match status" value="1"/>
</dbReference>
<dbReference type="STRING" id="768679.TTX_0777"/>
<dbReference type="EC" id="2.7.4.9" evidence="8"/>
<keyword evidence="5 8" id="KW-0418">Kinase</keyword>
<dbReference type="PATRIC" id="fig|768679.9.peg.787"/>
<evidence type="ECO:0000256" key="8">
    <source>
        <dbReference type="HAMAP-Rule" id="MF_00165"/>
    </source>
</evidence>
<dbReference type="KEGG" id="ttn:TTX_0777"/>
<evidence type="ECO:0000256" key="1">
    <source>
        <dbReference type="ARBA" id="ARBA00009776"/>
    </source>
</evidence>
<name>G4RPD7_THETK</name>
<dbReference type="PaxDb" id="768679-TTX_0777"/>
<dbReference type="InterPro" id="IPR018095">
    <property type="entry name" value="Thymidylate_kin_CS"/>
</dbReference>
<reference evidence="10 11" key="1">
    <citation type="journal article" date="2011" name="PLoS ONE">
        <title>The complete genome sequence of Thermoproteus tenax: a physiologically versatile member of the Crenarchaeota.</title>
        <authorList>
            <person name="Siebers B."/>
            <person name="Zaparty M."/>
            <person name="Raddatz G."/>
            <person name="Tjaden B."/>
            <person name="Albers S.V."/>
            <person name="Bell S.D."/>
            <person name="Blombach F."/>
            <person name="Kletzin A."/>
            <person name="Kyrpides N."/>
            <person name="Lanz C."/>
            <person name="Plagens A."/>
            <person name="Rampp M."/>
            <person name="Rosinus A."/>
            <person name="von Jan M."/>
            <person name="Makarova K.S."/>
            <person name="Klenk H.P."/>
            <person name="Schuster S.C."/>
            <person name="Hensel R."/>
        </authorList>
    </citation>
    <scope>NUCLEOTIDE SEQUENCE [LARGE SCALE GENOMIC DNA]</scope>
    <source>
        <strain evidence="11">ATCC 35583 / DSM 2078 / JCM 9277 / NBRC 100435 / Kra 1</strain>
    </source>
</reference>
<keyword evidence="3 8" id="KW-0545">Nucleotide biosynthesis</keyword>
<dbReference type="NCBIfam" id="TIGR00041">
    <property type="entry name" value="DTMP_kinase"/>
    <property type="match status" value="1"/>
</dbReference>
<dbReference type="EMBL" id="FN869859">
    <property type="protein sequence ID" value="CCC81432.1"/>
    <property type="molecule type" value="Genomic_DNA"/>
</dbReference>
<dbReference type="GO" id="GO:0004798">
    <property type="term" value="F:dTMP kinase activity"/>
    <property type="evidence" value="ECO:0007669"/>
    <property type="project" value="UniProtKB-UniRule"/>
</dbReference>
<comment type="similarity">
    <text evidence="1 8">Belongs to the thymidylate kinase family.</text>
</comment>
<evidence type="ECO:0000256" key="6">
    <source>
        <dbReference type="ARBA" id="ARBA00022840"/>
    </source>
</evidence>
<evidence type="ECO:0000256" key="2">
    <source>
        <dbReference type="ARBA" id="ARBA00022679"/>
    </source>
</evidence>
<evidence type="ECO:0000256" key="4">
    <source>
        <dbReference type="ARBA" id="ARBA00022741"/>
    </source>
</evidence>
<dbReference type="AlphaFoldDB" id="G4RPD7"/>
<dbReference type="GO" id="GO:0005737">
    <property type="term" value="C:cytoplasm"/>
    <property type="evidence" value="ECO:0007669"/>
    <property type="project" value="TreeGrafter"/>
</dbReference>
<evidence type="ECO:0000256" key="5">
    <source>
        <dbReference type="ARBA" id="ARBA00022777"/>
    </source>
</evidence>
<keyword evidence="6 8" id="KW-0067">ATP-binding</keyword>
<dbReference type="GO" id="GO:0006235">
    <property type="term" value="P:dTTP biosynthetic process"/>
    <property type="evidence" value="ECO:0007669"/>
    <property type="project" value="UniProtKB-UniRule"/>
</dbReference>
<dbReference type="CDD" id="cd01672">
    <property type="entry name" value="TMPK"/>
    <property type="match status" value="1"/>
</dbReference>
<keyword evidence="2 8" id="KW-0808">Transferase</keyword>
<dbReference type="HOGENOM" id="CLU_049131_1_3_2"/>
<dbReference type="eggNOG" id="arCOG01891">
    <property type="taxonomic scope" value="Archaea"/>
</dbReference>
<dbReference type="GeneID" id="11261669"/>
<feature type="binding site" evidence="8">
    <location>
        <begin position="8"/>
        <end position="15"/>
    </location>
    <ligand>
        <name>ATP</name>
        <dbReference type="ChEBI" id="CHEBI:30616"/>
    </ligand>
</feature>
<evidence type="ECO:0000313" key="11">
    <source>
        <dbReference type="Proteomes" id="UP000002654"/>
    </source>
</evidence>
<evidence type="ECO:0000256" key="3">
    <source>
        <dbReference type="ARBA" id="ARBA00022727"/>
    </source>
</evidence>
<dbReference type="GO" id="GO:0005524">
    <property type="term" value="F:ATP binding"/>
    <property type="evidence" value="ECO:0007669"/>
    <property type="project" value="UniProtKB-UniRule"/>
</dbReference>
<dbReference type="PANTHER" id="PTHR10344">
    <property type="entry name" value="THYMIDYLATE KINASE"/>
    <property type="match status" value="1"/>
</dbReference>
<dbReference type="PANTHER" id="PTHR10344:SF4">
    <property type="entry name" value="UMP-CMP KINASE 2, MITOCHONDRIAL"/>
    <property type="match status" value="1"/>
</dbReference>
<protein>
    <recommendedName>
        <fullName evidence="8">Probable thymidylate kinase</fullName>
        <ecNumber evidence="8">2.7.4.9</ecNumber>
    </recommendedName>
    <alternativeName>
        <fullName evidence="8">dTMP kinase</fullName>
    </alternativeName>
</protein>
<accession>G4RPD7</accession>
<organism evidence="10 11">
    <name type="scientific">Thermoproteus tenax (strain ATCC 35583 / DSM 2078 / JCM 9277 / NBRC 100435 / Kra 1)</name>
    <dbReference type="NCBI Taxonomy" id="768679"/>
    <lineage>
        <taxon>Archaea</taxon>
        <taxon>Thermoproteota</taxon>
        <taxon>Thermoprotei</taxon>
        <taxon>Thermoproteales</taxon>
        <taxon>Thermoproteaceae</taxon>
        <taxon>Thermoproteus</taxon>
    </lineage>
</organism>
<dbReference type="RefSeq" id="WP_014126688.1">
    <property type="nucleotide sequence ID" value="NC_016070.1"/>
</dbReference>
<evidence type="ECO:0000259" key="9">
    <source>
        <dbReference type="Pfam" id="PF02223"/>
    </source>
</evidence>
<dbReference type="InterPro" id="IPR018094">
    <property type="entry name" value="Thymidylate_kinase"/>
</dbReference>
<gene>
    <name evidence="8 10" type="primary">tmk</name>
    <name evidence="10" type="ordered locus">TTX_0777</name>
</gene>
<dbReference type="Gene3D" id="3.40.50.300">
    <property type="entry name" value="P-loop containing nucleotide triphosphate hydrolases"/>
    <property type="match status" value="1"/>
</dbReference>
<sequence>MIFIAIEGIDGSGKSTVISLLREMLGIYATKEPSSGPIGRLIKEWSLKGGTQDPYVDALLFAADRLDHYQREIAPALAKGYIVVTERYIESSIAYQGAAGVDIGFIELVNSRVRRPDLTIILDIDPSKALERVRFRGTALEKYEKIEFLRRVRAIYLDRAAKFGYAVLDADRGPREVAEDVARLVRATLSRARGTS</sequence>
<dbReference type="SUPFAM" id="SSF52540">
    <property type="entry name" value="P-loop containing nucleoside triphosphate hydrolases"/>
    <property type="match status" value="1"/>
</dbReference>
<proteinExistence type="inferred from homology"/>
<evidence type="ECO:0000313" key="10">
    <source>
        <dbReference type="EMBL" id="CCC81432.1"/>
    </source>
</evidence>
<dbReference type="OrthoDB" id="43083at2157"/>
<dbReference type="GO" id="GO:0006233">
    <property type="term" value="P:dTDP biosynthetic process"/>
    <property type="evidence" value="ECO:0007669"/>
    <property type="project" value="InterPro"/>
</dbReference>
<dbReference type="HAMAP" id="MF_00165">
    <property type="entry name" value="Thymidylate_kinase"/>
    <property type="match status" value="1"/>
</dbReference>
<keyword evidence="11" id="KW-1185">Reference proteome</keyword>
<keyword evidence="4 8" id="KW-0547">Nucleotide-binding</keyword>